<dbReference type="GO" id="GO:0000155">
    <property type="term" value="F:phosphorelay sensor kinase activity"/>
    <property type="evidence" value="ECO:0007669"/>
    <property type="project" value="TreeGrafter"/>
</dbReference>
<dbReference type="RefSeq" id="WP_163739146.1">
    <property type="nucleotide sequence ID" value="NZ_JAAGOA010000009.1"/>
</dbReference>
<feature type="transmembrane region" description="Helical" evidence="15">
    <location>
        <begin position="202"/>
        <end position="223"/>
    </location>
</feature>
<keyword evidence="11 15" id="KW-1133">Transmembrane helix</keyword>
<dbReference type="InterPro" id="IPR029151">
    <property type="entry name" value="Sensor-like_sf"/>
</dbReference>
<keyword evidence="8" id="KW-0547">Nucleotide-binding</keyword>
<evidence type="ECO:0000256" key="6">
    <source>
        <dbReference type="ARBA" id="ARBA00022679"/>
    </source>
</evidence>
<dbReference type="InterPro" id="IPR036890">
    <property type="entry name" value="HATPase_C_sf"/>
</dbReference>
<dbReference type="InterPro" id="IPR033463">
    <property type="entry name" value="sCache_3"/>
</dbReference>
<evidence type="ECO:0000256" key="12">
    <source>
        <dbReference type="ARBA" id="ARBA00023012"/>
    </source>
</evidence>
<sequence>MSARQRDRVRHGARSRVPGRRRRSLSLAQQLFALQLVLVLLLVVAGGALAYVNARRESEAEAGRRALALAHAMAELPEVRGALDDDDPSGVLQPLAESVRAATGTDFIVFMDTDRTRYSHPTAEQIGERFIGTVEPAVAGESLTETYQGTLGPSVRAVVPIYAADTADAVGSVDAADRAQPAALVSVGILQERIWGELRRRLSWIVVIAVAALGVAALGSFAISRRLDRQTLGLGAVEITRMYEHHEAVLHAVREGLLVIDTAGRLILANDEAVELLGLPEDRERKTIRELGLSGPLADVLTSGEAVEDRLHVHGDRVLVVSQQPTFKQGRHLGSVVTLRDHTELEALSGELESERGFADALRAQAHEAANRLHTVVTMVEMGEPERAVEFATAELQTSQQLTDQVTGSVTEPALAAVLLGKAAQAHQNGVAFTVSPETSVDDTFLSPRELVTLVGNLADNAIDAAVAAPPPRRVSVTIQGDDELVVRVTDSGPGLAAEHLDDALSWGWSTKDADHSDGDGAAVDRSPRVHGRGLGLALVGQIVHRYGGTVEVEPRIDDGGESAIVVRLPRQAEGAAAALVRPPAGRHVAARPILPGEP</sequence>
<reference evidence="18 19" key="1">
    <citation type="submission" date="2020-02" db="EMBL/GenBank/DDBJ databases">
        <authorList>
            <person name="Li X.-J."/>
            <person name="Han X.-M."/>
        </authorList>
    </citation>
    <scope>NUCLEOTIDE SEQUENCE [LARGE SCALE GENOMIC DNA]</scope>
    <source>
        <strain evidence="18 19">CCTCC AB 2017055</strain>
    </source>
</reference>
<evidence type="ECO:0000256" key="7">
    <source>
        <dbReference type="ARBA" id="ARBA00022692"/>
    </source>
</evidence>
<keyword evidence="7 15" id="KW-0812">Transmembrane</keyword>
<keyword evidence="19" id="KW-1185">Reference proteome</keyword>
<dbReference type="InterPro" id="IPR000014">
    <property type="entry name" value="PAS"/>
</dbReference>
<proteinExistence type="predicted"/>
<evidence type="ECO:0000256" key="14">
    <source>
        <dbReference type="SAM" id="MobiDB-lite"/>
    </source>
</evidence>
<dbReference type="Pfam" id="PF02518">
    <property type="entry name" value="HATPase_c"/>
    <property type="match status" value="1"/>
</dbReference>
<evidence type="ECO:0000259" key="16">
    <source>
        <dbReference type="PROSITE" id="PS50109"/>
    </source>
</evidence>
<accession>A0A6L9S8U3</accession>
<evidence type="ECO:0000313" key="19">
    <source>
        <dbReference type="Proteomes" id="UP000475214"/>
    </source>
</evidence>
<dbReference type="PROSITE" id="PS50112">
    <property type="entry name" value="PAS"/>
    <property type="match status" value="1"/>
</dbReference>
<dbReference type="InterPro" id="IPR003594">
    <property type="entry name" value="HATPase_dom"/>
</dbReference>
<keyword evidence="10" id="KW-0067">ATP-binding</keyword>
<dbReference type="InterPro" id="IPR004358">
    <property type="entry name" value="Sig_transdc_His_kin-like_C"/>
</dbReference>
<feature type="region of interest" description="Disordered" evidence="14">
    <location>
        <begin position="1"/>
        <end position="20"/>
    </location>
</feature>
<name>A0A6L9S8U3_9ACTN</name>
<dbReference type="GO" id="GO:0005524">
    <property type="term" value="F:ATP binding"/>
    <property type="evidence" value="ECO:0007669"/>
    <property type="project" value="UniProtKB-KW"/>
</dbReference>
<evidence type="ECO:0000256" key="15">
    <source>
        <dbReference type="SAM" id="Phobius"/>
    </source>
</evidence>
<keyword evidence="13 15" id="KW-0472">Membrane</keyword>
<dbReference type="PANTHER" id="PTHR43547">
    <property type="entry name" value="TWO-COMPONENT HISTIDINE KINASE"/>
    <property type="match status" value="1"/>
</dbReference>
<organism evidence="18 19">
    <name type="scientific">Phytoactinopolyspora halotolerans</name>
    <dbReference type="NCBI Taxonomy" id="1981512"/>
    <lineage>
        <taxon>Bacteria</taxon>
        <taxon>Bacillati</taxon>
        <taxon>Actinomycetota</taxon>
        <taxon>Actinomycetes</taxon>
        <taxon>Jiangellales</taxon>
        <taxon>Jiangellaceae</taxon>
        <taxon>Phytoactinopolyspora</taxon>
    </lineage>
</organism>
<dbReference type="Gene3D" id="3.30.565.10">
    <property type="entry name" value="Histidine kinase-like ATPase, C-terminal domain"/>
    <property type="match status" value="1"/>
</dbReference>
<dbReference type="EC" id="2.7.13.3" evidence="3"/>
<evidence type="ECO:0000256" key="4">
    <source>
        <dbReference type="ARBA" id="ARBA00022475"/>
    </source>
</evidence>
<gene>
    <name evidence="18" type="ORF">G1H10_15035</name>
</gene>
<dbReference type="SUPFAM" id="SSF103190">
    <property type="entry name" value="Sensory domain-like"/>
    <property type="match status" value="1"/>
</dbReference>
<feature type="domain" description="Histidine kinase" evidence="16">
    <location>
        <begin position="364"/>
        <end position="573"/>
    </location>
</feature>
<evidence type="ECO:0000256" key="9">
    <source>
        <dbReference type="ARBA" id="ARBA00022777"/>
    </source>
</evidence>
<dbReference type="Proteomes" id="UP000475214">
    <property type="component" value="Unassembled WGS sequence"/>
</dbReference>
<evidence type="ECO:0000256" key="11">
    <source>
        <dbReference type="ARBA" id="ARBA00022989"/>
    </source>
</evidence>
<evidence type="ECO:0000256" key="10">
    <source>
        <dbReference type="ARBA" id="ARBA00022840"/>
    </source>
</evidence>
<feature type="compositionally biased region" description="Basic residues" evidence="14">
    <location>
        <begin position="7"/>
        <end position="20"/>
    </location>
</feature>
<dbReference type="PROSITE" id="PS50109">
    <property type="entry name" value="HIS_KIN"/>
    <property type="match status" value="1"/>
</dbReference>
<evidence type="ECO:0000256" key="8">
    <source>
        <dbReference type="ARBA" id="ARBA00022741"/>
    </source>
</evidence>
<evidence type="ECO:0000256" key="1">
    <source>
        <dbReference type="ARBA" id="ARBA00000085"/>
    </source>
</evidence>
<evidence type="ECO:0000256" key="13">
    <source>
        <dbReference type="ARBA" id="ARBA00023136"/>
    </source>
</evidence>
<keyword evidence="12" id="KW-0902">Two-component regulatory system</keyword>
<dbReference type="InterPro" id="IPR005467">
    <property type="entry name" value="His_kinase_dom"/>
</dbReference>
<dbReference type="InterPro" id="IPR035965">
    <property type="entry name" value="PAS-like_dom_sf"/>
</dbReference>
<evidence type="ECO:0000256" key="3">
    <source>
        <dbReference type="ARBA" id="ARBA00012438"/>
    </source>
</evidence>
<protein>
    <recommendedName>
        <fullName evidence="3">histidine kinase</fullName>
        <ecNumber evidence="3">2.7.13.3</ecNumber>
    </recommendedName>
</protein>
<comment type="catalytic activity">
    <reaction evidence="1">
        <text>ATP + protein L-histidine = ADP + protein N-phospho-L-histidine.</text>
        <dbReference type="EC" id="2.7.13.3"/>
    </reaction>
</comment>
<dbReference type="SUPFAM" id="SSF55785">
    <property type="entry name" value="PYP-like sensor domain (PAS domain)"/>
    <property type="match status" value="1"/>
</dbReference>
<keyword evidence="9 18" id="KW-0418">Kinase</keyword>
<evidence type="ECO:0000259" key="17">
    <source>
        <dbReference type="PROSITE" id="PS50112"/>
    </source>
</evidence>
<dbReference type="EMBL" id="JAAGOA010000009">
    <property type="protein sequence ID" value="NEE01487.1"/>
    <property type="molecule type" value="Genomic_DNA"/>
</dbReference>
<dbReference type="SMART" id="SM00091">
    <property type="entry name" value="PAS"/>
    <property type="match status" value="1"/>
</dbReference>
<dbReference type="PANTHER" id="PTHR43547:SF10">
    <property type="entry name" value="SENSOR HISTIDINE KINASE DCUS"/>
    <property type="match status" value="1"/>
</dbReference>
<dbReference type="Pfam" id="PF17203">
    <property type="entry name" value="sCache_3_2"/>
    <property type="match status" value="1"/>
</dbReference>
<dbReference type="SMART" id="SM00387">
    <property type="entry name" value="HATPase_c"/>
    <property type="match status" value="1"/>
</dbReference>
<evidence type="ECO:0000313" key="18">
    <source>
        <dbReference type="EMBL" id="NEE01487.1"/>
    </source>
</evidence>
<evidence type="ECO:0000256" key="2">
    <source>
        <dbReference type="ARBA" id="ARBA00004651"/>
    </source>
</evidence>
<comment type="subcellular location">
    <subcellularLocation>
        <location evidence="2">Cell membrane</location>
        <topology evidence="2">Multi-pass membrane protein</topology>
    </subcellularLocation>
</comment>
<evidence type="ECO:0000256" key="5">
    <source>
        <dbReference type="ARBA" id="ARBA00022553"/>
    </source>
</evidence>
<dbReference type="GO" id="GO:0005886">
    <property type="term" value="C:plasma membrane"/>
    <property type="evidence" value="ECO:0007669"/>
    <property type="project" value="UniProtKB-SubCell"/>
</dbReference>
<keyword evidence="5" id="KW-0597">Phosphoprotein</keyword>
<dbReference type="Gene3D" id="3.30.450.20">
    <property type="entry name" value="PAS domain"/>
    <property type="match status" value="2"/>
</dbReference>
<feature type="domain" description="PAS" evidence="17">
    <location>
        <begin position="242"/>
        <end position="282"/>
    </location>
</feature>
<comment type="caution">
    <text evidence="18">The sequence shown here is derived from an EMBL/GenBank/DDBJ whole genome shotgun (WGS) entry which is preliminary data.</text>
</comment>
<dbReference type="Pfam" id="PF13188">
    <property type="entry name" value="PAS_8"/>
    <property type="match status" value="1"/>
</dbReference>
<dbReference type="SUPFAM" id="SSF55874">
    <property type="entry name" value="ATPase domain of HSP90 chaperone/DNA topoisomerase II/histidine kinase"/>
    <property type="match status" value="1"/>
</dbReference>
<keyword evidence="6" id="KW-0808">Transferase</keyword>
<dbReference type="AlphaFoldDB" id="A0A6L9S8U3"/>
<dbReference type="PRINTS" id="PR00344">
    <property type="entry name" value="BCTRLSENSOR"/>
</dbReference>
<keyword evidence="4" id="KW-1003">Cell membrane</keyword>